<keyword evidence="4 7" id="KW-1133">Transmembrane helix</keyword>
<protein>
    <submittedName>
        <fullName evidence="8">Aquaporin Z</fullName>
    </submittedName>
</protein>
<feature type="transmembrane region" description="Helical" evidence="7">
    <location>
        <begin position="229"/>
        <end position="250"/>
    </location>
</feature>
<evidence type="ECO:0000256" key="1">
    <source>
        <dbReference type="ARBA" id="ARBA00004141"/>
    </source>
</evidence>
<name>A0A4R8BWE1_9ACTN</name>
<evidence type="ECO:0000256" key="4">
    <source>
        <dbReference type="ARBA" id="ARBA00022989"/>
    </source>
</evidence>
<dbReference type="PANTHER" id="PTHR45724">
    <property type="entry name" value="AQUAPORIN NIP2-1"/>
    <property type="match status" value="1"/>
</dbReference>
<comment type="caution">
    <text evidence="8">The sequence shown here is derived from an EMBL/GenBank/DDBJ whole genome shotgun (WGS) entry which is preliminary data.</text>
</comment>
<dbReference type="Gene3D" id="1.20.1080.10">
    <property type="entry name" value="Glycerol uptake facilitator protein"/>
    <property type="match status" value="1"/>
</dbReference>
<keyword evidence="5 7" id="KW-0472">Membrane</keyword>
<keyword evidence="9" id="KW-1185">Reference proteome</keyword>
<evidence type="ECO:0000256" key="6">
    <source>
        <dbReference type="RuleBase" id="RU000477"/>
    </source>
</evidence>
<reference evidence="8 9" key="1">
    <citation type="submission" date="2019-03" db="EMBL/GenBank/DDBJ databases">
        <title>Genomic Encyclopedia of Type Strains, Phase III (KMG-III): the genomes of soil and plant-associated and newly described type strains.</title>
        <authorList>
            <person name="Whitman W."/>
        </authorList>
    </citation>
    <scope>NUCLEOTIDE SEQUENCE [LARGE SCALE GENOMIC DNA]</scope>
    <source>
        <strain evidence="8 9">VKM Ac-2573</strain>
    </source>
</reference>
<proteinExistence type="inferred from homology"/>
<feature type="transmembrane region" description="Helical" evidence="7">
    <location>
        <begin position="159"/>
        <end position="176"/>
    </location>
</feature>
<dbReference type="InterPro" id="IPR000425">
    <property type="entry name" value="MIP"/>
</dbReference>
<dbReference type="GO" id="GO:0016020">
    <property type="term" value="C:membrane"/>
    <property type="evidence" value="ECO:0007669"/>
    <property type="project" value="UniProtKB-SubCell"/>
</dbReference>
<dbReference type="OrthoDB" id="9807293at2"/>
<gene>
    <name evidence="8" type="ORF">EV653_6151</name>
</gene>
<keyword evidence="2 6" id="KW-0813">Transport</keyword>
<evidence type="ECO:0000256" key="2">
    <source>
        <dbReference type="ARBA" id="ARBA00022448"/>
    </source>
</evidence>
<sequence>MIAMAEPAIDPDAEHRASLGRRYFVRFEEDTLRQRPLWIRLIIEFLGTFVLVTVAAGSGVINHYVGNAPISRTAAVIAPGAVVMAMIYAWGPLSGLHINPAVTFAFAARGVFPAKWVLPYWAVQFAGTICAALFLQLMFGHVSAGGNYPINTPGGEWKSLVMEAVLTVILASVILNTATGGRSIGHNAAIAVGSTVALLGLFASPISGASMNPARTLGPDIVGNDYTGWWIYVAGPMIGAAIAVAIIGAVRGLPDKDELEAAEGGALPMTSTPTRAND</sequence>
<dbReference type="Proteomes" id="UP000295146">
    <property type="component" value="Unassembled WGS sequence"/>
</dbReference>
<evidence type="ECO:0000256" key="3">
    <source>
        <dbReference type="ARBA" id="ARBA00022692"/>
    </source>
</evidence>
<dbReference type="EMBL" id="SODP01000003">
    <property type="protein sequence ID" value="TDW66134.1"/>
    <property type="molecule type" value="Genomic_DNA"/>
</dbReference>
<dbReference type="GO" id="GO:0015267">
    <property type="term" value="F:channel activity"/>
    <property type="evidence" value="ECO:0007669"/>
    <property type="project" value="InterPro"/>
</dbReference>
<feature type="transmembrane region" description="Helical" evidence="7">
    <location>
        <begin position="73"/>
        <end position="90"/>
    </location>
</feature>
<feature type="transmembrane region" description="Helical" evidence="7">
    <location>
        <begin position="37"/>
        <end position="61"/>
    </location>
</feature>
<dbReference type="Pfam" id="PF00230">
    <property type="entry name" value="MIP"/>
    <property type="match status" value="1"/>
</dbReference>
<dbReference type="AlphaFoldDB" id="A0A4R8BWE1"/>
<feature type="transmembrane region" description="Helical" evidence="7">
    <location>
        <begin position="188"/>
        <end position="209"/>
    </location>
</feature>
<dbReference type="PROSITE" id="PS00221">
    <property type="entry name" value="MIP"/>
    <property type="match status" value="1"/>
</dbReference>
<evidence type="ECO:0000256" key="5">
    <source>
        <dbReference type="ARBA" id="ARBA00023136"/>
    </source>
</evidence>
<comment type="subcellular location">
    <subcellularLocation>
        <location evidence="1">Membrane</location>
        <topology evidence="1">Multi-pass membrane protein</topology>
    </subcellularLocation>
</comment>
<comment type="similarity">
    <text evidence="6">Belongs to the MIP/aquaporin (TC 1.A.8) family.</text>
</comment>
<feature type="transmembrane region" description="Helical" evidence="7">
    <location>
        <begin position="119"/>
        <end position="139"/>
    </location>
</feature>
<dbReference type="InterPro" id="IPR022357">
    <property type="entry name" value="MIP_CS"/>
</dbReference>
<evidence type="ECO:0000313" key="9">
    <source>
        <dbReference type="Proteomes" id="UP000295146"/>
    </source>
</evidence>
<dbReference type="InterPro" id="IPR023271">
    <property type="entry name" value="Aquaporin-like"/>
</dbReference>
<accession>A0A4R8BWE1</accession>
<evidence type="ECO:0000256" key="7">
    <source>
        <dbReference type="SAM" id="Phobius"/>
    </source>
</evidence>
<dbReference type="InterPro" id="IPR034294">
    <property type="entry name" value="Aquaporin_transptr"/>
</dbReference>
<evidence type="ECO:0000313" key="8">
    <source>
        <dbReference type="EMBL" id="TDW66134.1"/>
    </source>
</evidence>
<keyword evidence="3 6" id="KW-0812">Transmembrane</keyword>
<dbReference type="SUPFAM" id="SSF81338">
    <property type="entry name" value="Aquaporin-like"/>
    <property type="match status" value="1"/>
</dbReference>
<organism evidence="8 9">
    <name type="scientific">Kribbella pratensis</name>
    <dbReference type="NCBI Taxonomy" id="2512112"/>
    <lineage>
        <taxon>Bacteria</taxon>
        <taxon>Bacillati</taxon>
        <taxon>Actinomycetota</taxon>
        <taxon>Actinomycetes</taxon>
        <taxon>Propionibacteriales</taxon>
        <taxon>Kribbellaceae</taxon>
        <taxon>Kribbella</taxon>
    </lineage>
</organism>
<dbReference type="PANTHER" id="PTHR45724:SF13">
    <property type="entry name" value="AQUAPORIN NIP1-1-RELATED"/>
    <property type="match status" value="1"/>
</dbReference>
<dbReference type="PRINTS" id="PR00783">
    <property type="entry name" value="MINTRINSICP"/>
</dbReference>